<organism evidence="4 5">
    <name type="scientific">Cladosporium halotolerans</name>
    <dbReference type="NCBI Taxonomy" id="1052096"/>
    <lineage>
        <taxon>Eukaryota</taxon>
        <taxon>Fungi</taxon>
        <taxon>Dikarya</taxon>
        <taxon>Ascomycota</taxon>
        <taxon>Pezizomycotina</taxon>
        <taxon>Dothideomycetes</taxon>
        <taxon>Dothideomycetidae</taxon>
        <taxon>Cladosporiales</taxon>
        <taxon>Cladosporiaceae</taxon>
        <taxon>Cladosporium</taxon>
    </lineage>
</organism>
<reference evidence="4 5" key="1">
    <citation type="journal article" date="2020" name="Microbiol. Resour. Announc.">
        <title>Draft Genome Sequence of a Cladosporium Species Isolated from the Mesophotic Ascidian Didemnum maculosum.</title>
        <authorList>
            <person name="Gioti A."/>
            <person name="Siaperas R."/>
            <person name="Nikolaivits E."/>
            <person name="Le Goff G."/>
            <person name="Ouazzani J."/>
            <person name="Kotoulas G."/>
            <person name="Topakas E."/>
        </authorList>
    </citation>
    <scope>NUCLEOTIDE SEQUENCE [LARGE SCALE GENOMIC DNA]</scope>
    <source>
        <strain evidence="4 5">TM138-S3</strain>
    </source>
</reference>
<accession>A0AB34KCA3</accession>
<name>A0AB34KCA3_9PEZI</name>
<evidence type="ECO:0000313" key="5">
    <source>
        <dbReference type="Proteomes" id="UP000803884"/>
    </source>
</evidence>
<feature type="transmembrane region" description="Helical" evidence="2">
    <location>
        <begin position="244"/>
        <end position="263"/>
    </location>
</feature>
<comment type="caution">
    <text evidence="4">The sequence shown here is derived from an EMBL/GenBank/DDBJ whole genome shotgun (WGS) entry which is preliminary data.</text>
</comment>
<feature type="transmembrane region" description="Helical" evidence="2">
    <location>
        <begin position="20"/>
        <end position="40"/>
    </location>
</feature>
<feature type="transmembrane region" description="Helical" evidence="2">
    <location>
        <begin position="171"/>
        <end position="194"/>
    </location>
</feature>
<feature type="domain" description="Rhodopsin" evidence="3">
    <location>
        <begin position="35"/>
        <end position="268"/>
    </location>
</feature>
<evidence type="ECO:0000313" key="4">
    <source>
        <dbReference type="EMBL" id="KAL1582747.1"/>
    </source>
</evidence>
<feature type="transmembrane region" description="Helical" evidence="2">
    <location>
        <begin position="52"/>
        <end position="71"/>
    </location>
</feature>
<keyword evidence="5" id="KW-1185">Reference proteome</keyword>
<dbReference type="InterPro" id="IPR049326">
    <property type="entry name" value="Rhodopsin_dom_fungi"/>
</dbReference>
<evidence type="ECO:0000259" key="3">
    <source>
        <dbReference type="Pfam" id="PF20684"/>
    </source>
</evidence>
<feature type="region of interest" description="Disordered" evidence="1">
    <location>
        <begin position="306"/>
        <end position="326"/>
    </location>
</feature>
<feature type="region of interest" description="Disordered" evidence="1">
    <location>
        <begin position="340"/>
        <end position="364"/>
    </location>
</feature>
<feature type="transmembrane region" description="Helical" evidence="2">
    <location>
        <begin position="206"/>
        <end position="232"/>
    </location>
</feature>
<dbReference type="PANTHER" id="PTHR39614">
    <property type="entry name" value="INTEGRAL MEMBRANE PROTEIN"/>
    <property type="match status" value="1"/>
</dbReference>
<dbReference type="RefSeq" id="XP_069225854.1">
    <property type="nucleotide sequence ID" value="XM_069376978.1"/>
</dbReference>
<feature type="transmembrane region" description="Helical" evidence="2">
    <location>
        <begin position="127"/>
        <end position="151"/>
    </location>
</feature>
<feature type="compositionally biased region" description="Basic and acidic residues" evidence="1">
    <location>
        <begin position="346"/>
        <end position="364"/>
    </location>
</feature>
<keyword evidence="2" id="KW-0812">Transmembrane</keyword>
<feature type="transmembrane region" description="Helical" evidence="2">
    <location>
        <begin position="91"/>
        <end position="115"/>
    </location>
</feature>
<dbReference type="Proteomes" id="UP000803884">
    <property type="component" value="Unassembled WGS sequence"/>
</dbReference>
<keyword evidence="2" id="KW-0472">Membrane</keyword>
<dbReference type="AlphaFoldDB" id="A0AB34KCA3"/>
<evidence type="ECO:0000256" key="2">
    <source>
        <dbReference type="SAM" id="Phobius"/>
    </source>
</evidence>
<dbReference type="Pfam" id="PF20684">
    <property type="entry name" value="Fung_rhodopsin"/>
    <property type="match status" value="1"/>
</dbReference>
<keyword evidence="2" id="KW-1133">Transmembrane helix</keyword>
<sequence length="380" mass="41636">MADHYIFSEVTSTDRAGVVWVAAILSLLYSSTTLIARFVIKYRSLGYDDWALLAATIVAFGQYIGVFISLSDGAGISSQLQPEDVTKSLGAGMMANEILFLVSIALTKISVMFFIKRLLTQNLRMAWWAANIAMGLTIAWGVASVLVINVGCNPSHSIFEPQTCAGKTIRWGIVIGTDAFLELCYIALSIALVMPLQMQAYIKVTVVAAFAFRIPCIVLSALHGVAIHRFLIADDHGLAVANRLLWQQVVLGYALVSSTIPTLKSFVRGYNKAIGRDYSSRSRKLGGGYGLDSYGRTGDESALEMRSMQKRTGGRSQNGDDLNKIQLRSDGQDYRADAFVNKHRSNKSDRRTSSGSHGSEDPIIRRDISIAVEYEDALKK</sequence>
<protein>
    <recommendedName>
        <fullName evidence="3">Rhodopsin domain-containing protein</fullName>
    </recommendedName>
</protein>
<dbReference type="PANTHER" id="PTHR39614:SF2">
    <property type="entry name" value="INTEGRAL MEMBRANE PROTEIN"/>
    <property type="match status" value="1"/>
</dbReference>
<evidence type="ECO:0000256" key="1">
    <source>
        <dbReference type="SAM" id="MobiDB-lite"/>
    </source>
</evidence>
<gene>
    <name evidence="4" type="ORF">WHR41_08374</name>
</gene>
<dbReference type="EMBL" id="JAAQHG020000044">
    <property type="protein sequence ID" value="KAL1582747.1"/>
    <property type="molecule type" value="Genomic_DNA"/>
</dbReference>
<proteinExistence type="predicted"/>
<dbReference type="GeneID" id="96009816"/>